<evidence type="ECO:0000256" key="1">
    <source>
        <dbReference type="ARBA" id="ARBA00004430"/>
    </source>
</evidence>
<dbReference type="PROSITE" id="PS51450">
    <property type="entry name" value="LRR"/>
    <property type="match status" value="1"/>
</dbReference>
<organism evidence="6 7">
    <name type="scientific">Elliptochloris bilobata</name>
    <dbReference type="NCBI Taxonomy" id="381761"/>
    <lineage>
        <taxon>Eukaryota</taxon>
        <taxon>Viridiplantae</taxon>
        <taxon>Chlorophyta</taxon>
        <taxon>core chlorophytes</taxon>
        <taxon>Trebouxiophyceae</taxon>
        <taxon>Trebouxiophyceae incertae sedis</taxon>
        <taxon>Elliptochloris clade</taxon>
        <taxon>Elliptochloris</taxon>
    </lineage>
</organism>
<dbReference type="Proteomes" id="UP001445335">
    <property type="component" value="Unassembled WGS sequence"/>
</dbReference>
<keyword evidence="3" id="KW-0677">Repeat</keyword>
<dbReference type="InterPro" id="IPR001611">
    <property type="entry name" value="Leu-rich_rpt"/>
</dbReference>
<comment type="caution">
    <text evidence="6">The sequence shown here is derived from an EMBL/GenBank/DDBJ whole genome shotgun (WGS) entry which is preliminary data.</text>
</comment>
<reference evidence="6 7" key="1">
    <citation type="journal article" date="2024" name="Nat. Commun.">
        <title>Phylogenomics reveals the evolutionary origins of lichenization in chlorophyte algae.</title>
        <authorList>
            <person name="Puginier C."/>
            <person name="Libourel C."/>
            <person name="Otte J."/>
            <person name="Skaloud P."/>
            <person name="Haon M."/>
            <person name="Grisel S."/>
            <person name="Petersen M."/>
            <person name="Berrin J.G."/>
            <person name="Delaux P.M."/>
            <person name="Dal Grande F."/>
            <person name="Keller J."/>
        </authorList>
    </citation>
    <scope>NUCLEOTIDE SEQUENCE [LARGE SCALE GENOMIC DNA]</scope>
    <source>
        <strain evidence="6 7">SAG 245.80</strain>
    </source>
</reference>
<evidence type="ECO:0000313" key="7">
    <source>
        <dbReference type="Proteomes" id="UP001445335"/>
    </source>
</evidence>
<dbReference type="GO" id="GO:0005930">
    <property type="term" value="C:axoneme"/>
    <property type="evidence" value="ECO:0007669"/>
    <property type="project" value="UniProtKB-SubCell"/>
</dbReference>
<gene>
    <name evidence="6" type="ORF">WJX81_001414</name>
</gene>
<evidence type="ECO:0000256" key="4">
    <source>
        <dbReference type="ARBA" id="ARBA00023069"/>
    </source>
</evidence>
<dbReference type="Gene3D" id="3.80.10.10">
    <property type="entry name" value="Ribonuclease Inhibitor"/>
    <property type="match status" value="2"/>
</dbReference>
<accession>A0AAW1RB63</accession>
<keyword evidence="7" id="KW-1185">Reference proteome</keyword>
<comment type="subcellular location">
    <subcellularLocation>
        <location evidence="1">Cytoplasm</location>
        <location evidence="1">Cytoskeleton</location>
        <location evidence="1">Cilium axoneme</location>
    </subcellularLocation>
</comment>
<dbReference type="EMBL" id="JALJOU010000047">
    <property type="protein sequence ID" value="KAK9831315.1"/>
    <property type="molecule type" value="Genomic_DNA"/>
</dbReference>
<dbReference type="Pfam" id="PF14580">
    <property type="entry name" value="LRR_9"/>
    <property type="match status" value="1"/>
</dbReference>
<protein>
    <recommendedName>
        <fullName evidence="8">Dynein assembly factor 1, axonemal homolog</fullName>
    </recommendedName>
</protein>
<dbReference type="AlphaFoldDB" id="A0AAW1RB63"/>
<evidence type="ECO:0000256" key="2">
    <source>
        <dbReference type="ARBA" id="ARBA00022614"/>
    </source>
</evidence>
<dbReference type="InterPro" id="IPR050576">
    <property type="entry name" value="Cilia_flagella_integrity"/>
</dbReference>
<dbReference type="InterPro" id="IPR032675">
    <property type="entry name" value="LRR_dom_sf"/>
</dbReference>
<dbReference type="SUPFAM" id="SSF52075">
    <property type="entry name" value="Outer arm dynein light chain 1"/>
    <property type="match status" value="1"/>
</dbReference>
<keyword evidence="5" id="KW-0966">Cell projection</keyword>
<keyword evidence="2" id="KW-0433">Leucine-rich repeat</keyword>
<dbReference type="PANTHER" id="PTHR45973:SF9">
    <property type="entry name" value="LEUCINE-RICH REPEAT-CONTAINING PROTEIN 46"/>
    <property type="match status" value="1"/>
</dbReference>
<sequence length="310" mass="34216">MEMTASSLRAICKENKLYATPELNETLYCNHRGFITVAHLEPYTGLRALFLENNALDTLDGVPALPELRCLYAQCNTLLELGDLGRFKNLDTLNISSNSISSLQGLSGCVNLRTLLAANNRLAGPRALADLPRCSALVTLDLQENQLGNTQVLEALKQLPNMRCVYLRGNPVVSAIPQYRRTLLSALPGLTYLDDRPVFPTERRCAEAWARGGVDAERAERERACNEAANQERRNFEALQRMRCEGFRKRREALGLAPGDTDPFYDGLADQEEAMLEAQRDGKELSAATARLAAYSARPGEEEPSGPSLS</sequence>
<evidence type="ECO:0000313" key="6">
    <source>
        <dbReference type="EMBL" id="KAK9831315.1"/>
    </source>
</evidence>
<evidence type="ECO:0000256" key="5">
    <source>
        <dbReference type="ARBA" id="ARBA00023273"/>
    </source>
</evidence>
<keyword evidence="4" id="KW-0969">Cilium</keyword>
<evidence type="ECO:0000256" key="3">
    <source>
        <dbReference type="ARBA" id="ARBA00022737"/>
    </source>
</evidence>
<evidence type="ECO:0008006" key="8">
    <source>
        <dbReference type="Google" id="ProtNLM"/>
    </source>
</evidence>
<proteinExistence type="predicted"/>
<name>A0AAW1RB63_9CHLO</name>
<dbReference type="PANTHER" id="PTHR45973">
    <property type="entry name" value="PROTEIN PHOSPHATASE 1 REGULATORY SUBUNIT SDS22-RELATED"/>
    <property type="match status" value="1"/>
</dbReference>